<evidence type="ECO:0000313" key="1">
    <source>
        <dbReference type="EMBL" id="KAH9294935.1"/>
    </source>
</evidence>
<organism evidence="1 2">
    <name type="scientific">Taxus chinensis</name>
    <name type="common">Chinese yew</name>
    <name type="synonym">Taxus wallichiana var. chinensis</name>
    <dbReference type="NCBI Taxonomy" id="29808"/>
    <lineage>
        <taxon>Eukaryota</taxon>
        <taxon>Viridiplantae</taxon>
        <taxon>Streptophyta</taxon>
        <taxon>Embryophyta</taxon>
        <taxon>Tracheophyta</taxon>
        <taxon>Spermatophyta</taxon>
        <taxon>Pinopsida</taxon>
        <taxon>Pinidae</taxon>
        <taxon>Conifers II</taxon>
        <taxon>Cupressales</taxon>
        <taxon>Taxaceae</taxon>
        <taxon>Taxus</taxon>
    </lineage>
</organism>
<reference evidence="1 2" key="1">
    <citation type="journal article" date="2021" name="Nat. Plants">
        <title>The Taxus genome provides insights into paclitaxel biosynthesis.</title>
        <authorList>
            <person name="Xiong X."/>
            <person name="Gou J."/>
            <person name="Liao Q."/>
            <person name="Li Y."/>
            <person name="Zhou Q."/>
            <person name="Bi G."/>
            <person name="Li C."/>
            <person name="Du R."/>
            <person name="Wang X."/>
            <person name="Sun T."/>
            <person name="Guo L."/>
            <person name="Liang H."/>
            <person name="Lu P."/>
            <person name="Wu Y."/>
            <person name="Zhang Z."/>
            <person name="Ro D.K."/>
            <person name="Shang Y."/>
            <person name="Huang S."/>
            <person name="Yan J."/>
        </authorList>
    </citation>
    <scope>NUCLEOTIDE SEQUENCE [LARGE SCALE GENOMIC DNA]</scope>
    <source>
        <strain evidence="1">Ta-2019</strain>
    </source>
</reference>
<keyword evidence="2" id="KW-1185">Reference proteome</keyword>
<evidence type="ECO:0000313" key="2">
    <source>
        <dbReference type="Proteomes" id="UP000824469"/>
    </source>
</evidence>
<dbReference type="AlphaFoldDB" id="A0AA38C804"/>
<feature type="non-terminal residue" evidence="1">
    <location>
        <position position="1"/>
    </location>
</feature>
<sequence length="74" mass="7559">VTETRGHNVAMGMCKTLGADEIVFGVVVEGTMDVTCAMGVTNVRVIACIGPKCETTGGKVDVGSMEPDGANVEV</sequence>
<feature type="non-terminal residue" evidence="1">
    <location>
        <position position="74"/>
    </location>
</feature>
<accession>A0AA38C804</accession>
<comment type="caution">
    <text evidence="1">The sequence shown here is derived from an EMBL/GenBank/DDBJ whole genome shotgun (WGS) entry which is preliminary data.</text>
</comment>
<dbReference type="EMBL" id="JAHRHJ020000011">
    <property type="protein sequence ID" value="KAH9294935.1"/>
    <property type="molecule type" value="Genomic_DNA"/>
</dbReference>
<protein>
    <submittedName>
        <fullName evidence="1">Uncharacterized protein</fullName>
    </submittedName>
</protein>
<dbReference type="Proteomes" id="UP000824469">
    <property type="component" value="Unassembled WGS sequence"/>
</dbReference>
<gene>
    <name evidence="1" type="ORF">KI387_038523</name>
</gene>
<name>A0AA38C804_TAXCH</name>
<proteinExistence type="predicted"/>